<accession>A0A397HZD3</accession>
<protein>
    <submittedName>
        <fullName evidence="1">Uncharacterized protein</fullName>
    </submittedName>
</protein>
<dbReference type="Proteomes" id="UP000266861">
    <property type="component" value="Unassembled WGS sequence"/>
</dbReference>
<keyword evidence="2" id="KW-1185">Reference proteome</keyword>
<sequence>MRTWMTKIYETKVINECQAPTVKQTTVSHHSLIGACHKIIALDTKKRSDIEYIAFEFHTKQISVVGIDFEIIGQIHKFPFSIQQKIVSEVHAVEKRIEKGKDVPVLTILARKIILGP</sequence>
<dbReference type="OrthoDB" id="5330842at2759"/>
<evidence type="ECO:0000313" key="1">
    <source>
        <dbReference type="EMBL" id="RHZ68669.1"/>
    </source>
</evidence>
<dbReference type="EMBL" id="PQFF01000268">
    <property type="protein sequence ID" value="RHZ68669.1"/>
    <property type="molecule type" value="Genomic_DNA"/>
</dbReference>
<dbReference type="AlphaFoldDB" id="A0A397HZD3"/>
<reference evidence="1 2" key="1">
    <citation type="submission" date="2018-08" db="EMBL/GenBank/DDBJ databases">
        <title>Genome and evolution of the arbuscular mycorrhizal fungus Diversispora epigaea (formerly Glomus versiforme) and its bacterial endosymbionts.</title>
        <authorList>
            <person name="Sun X."/>
            <person name="Fei Z."/>
            <person name="Harrison M."/>
        </authorList>
    </citation>
    <scope>NUCLEOTIDE SEQUENCE [LARGE SCALE GENOMIC DNA]</scope>
    <source>
        <strain evidence="1 2">IT104</strain>
    </source>
</reference>
<comment type="caution">
    <text evidence="1">The sequence shown here is derived from an EMBL/GenBank/DDBJ whole genome shotgun (WGS) entry which is preliminary data.</text>
</comment>
<gene>
    <name evidence="1" type="ORF">Glove_294g63</name>
</gene>
<name>A0A397HZD3_9GLOM</name>
<organism evidence="1 2">
    <name type="scientific">Diversispora epigaea</name>
    <dbReference type="NCBI Taxonomy" id="1348612"/>
    <lineage>
        <taxon>Eukaryota</taxon>
        <taxon>Fungi</taxon>
        <taxon>Fungi incertae sedis</taxon>
        <taxon>Mucoromycota</taxon>
        <taxon>Glomeromycotina</taxon>
        <taxon>Glomeromycetes</taxon>
        <taxon>Diversisporales</taxon>
        <taxon>Diversisporaceae</taxon>
        <taxon>Diversispora</taxon>
    </lineage>
</organism>
<proteinExistence type="predicted"/>
<evidence type="ECO:0000313" key="2">
    <source>
        <dbReference type="Proteomes" id="UP000266861"/>
    </source>
</evidence>